<dbReference type="InterPro" id="IPR036271">
    <property type="entry name" value="Tet_transcr_reg_TetR-rel_C_sf"/>
</dbReference>
<dbReference type="InterPro" id="IPR054156">
    <property type="entry name" value="YxaF_TetR_C"/>
</dbReference>
<dbReference type="Gene3D" id="1.10.357.10">
    <property type="entry name" value="Tetracycline Repressor, domain 2"/>
    <property type="match status" value="1"/>
</dbReference>
<name>A0A852Y9D3_9MICO</name>
<evidence type="ECO:0000313" key="6">
    <source>
        <dbReference type="EMBL" id="NYG98472.1"/>
    </source>
</evidence>
<dbReference type="PANTHER" id="PTHR47506:SF3">
    <property type="entry name" value="HTH-TYPE TRANSCRIPTIONAL REGULATOR LMRA"/>
    <property type="match status" value="1"/>
</dbReference>
<reference evidence="6 7" key="1">
    <citation type="submission" date="2020-07" db="EMBL/GenBank/DDBJ databases">
        <title>Sequencing the genomes of 1000 actinobacteria strains.</title>
        <authorList>
            <person name="Klenk H.-P."/>
        </authorList>
    </citation>
    <scope>NUCLEOTIDE SEQUENCE [LARGE SCALE GENOMIC DNA]</scope>
    <source>
        <strain evidence="6 7">DSM 23141</strain>
    </source>
</reference>
<organism evidence="6 7">
    <name type="scientific">Schumannella luteola</name>
    <dbReference type="NCBI Taxonomy" id="472059"/>
    <lineage>
        <taxon>Bacteria</taxon>
        <taxon>Bacillati</taxon>
        <taxon>Actinomycetota</taxon>
        <taxon>Actinomycetes</taxon>
        <taxon>Micrococcales</taxon>
        <taxon>Microbacteriaceae</taxon>
        <taxon>Schumannella</taxon>
    </lineage>
</organism>
<dbReference type="RefSeq" id="WP_179565952.1">
    <property type="nucleotide sequence ID" value="NZ_JACBZY010000001.1"/>
</dbReference>
<comment type="caution">
    <text evidence="6">The sequence shown here is derived from an EMBL/GenBank/DDBJ whole genome shotgun (WGS) entry which is preliminary data.</text>
</comment>
<keyword evidence="2" id="KW-0238">DNA-binding</keyword>
<accession>A0A852Y9D3</accession>
<sequence length="207" mass="22887">MVDERQDAELSPRERIVRSTAHLMRRRGISGIGLREIVAHAGAARGSLQTYFPQGKNQLIEEAIRYAVTEFPPGYGTAIRTAETVADAVRILVDPWRRLLLDFDFDAGCPVTPVLIDGIVDERLREVAIENFDAWTASVQKVFTVAFDFDEADARAFAVGLVSSIEGAVLLCRARRDLDAFDDVERLFGQLGAGRSRRIPVSEEPAA</sequence>
<keyword evidence="1" id="KW-0805">Transcription regulation</keyword>
<keyword evidence="3" id="KW-0804">Transcription</keyword>
<gene>
    <name evidence="6" type="ORF">BJ979_001098</name>
</gene>
<dbReference type="PANTHER" id="PTHR47506">
    <property type="entry name" value="TRANSCRIPTIONAL REGULATORY PROTEIN"/>
    <property type="match status" value="1"/>
</dbReference>
<evidence type="ECO:0000256" key="1">
    <source>
        <dbReference type="ARBA" id="ARBA00023015"/>
    </source>
</evidence>
<evidence type="ECO:0000256" key="3">
    <source>
        <dbReference type="ARBA" id="ARBA00023163"/>
    </source>
</evidence>
<keyword evidence="7" id="KW-1185">Reference proteome</keyword>
<dbReference type="InterPro" id="IPR009057">
    <property type="entry name" value="Homeodomain-like_sf"/>
</dbReference>
<dbReference type="AlphaFoldDB" id="A0A852Y9D3"/>
<protein>
    <submittedName>
        <fullName evidence="6">AcrR family transcriptional regulator</fullName>
    </submittedName>
</protein>
<evidence type="ECO:0000259" key="4">
    <source>
        <dbReference type="Pfam" id="PF00440"/>
    </source>
</evidence>
<dbReference type="SUPFAM" id="SSF46689">
    <property type="entry name" value="Homeodomain-like"/>
    <property type="match status" value="1"/>
</dbReference>
<dbReference type="Pfam" id="PF21993">
    <property type="entry name" value="TetR_C_13_2"/>
    <property type="match status" value="1"/>
</dbReference>
<evidence type="ECO:0000256" key="2">
    <source>
        <dbReference type="ARBA" id="ARBA00023125"/>
    </source>
</evidence>
<dbReference type="SUPFAM" id="SSF48498">
    <property type="entry name" value="Tetracyclin repressor-like, C-terminal domain"/>
    <property type="match status" value="1"/>
</dbReference>
<evidence type="ECO:0000259" key="5">
    <source>
        <dbReference type="Pfam" id="PF21993"/>
    </source>
</evidence>
<dbReference type="GO" id="GO:0003677">
    <property type="term" value="F:DNA binding"/>
    <property type="evidence" value="ECO:0007669"/>
    <property type="project" value="UniProtKB-KW"/>
</dbReference>
<proteinExistence type="predicted"/>
<dbReference type="EMBL" id="JACBZY010000001">
    <property type="protein sequence ID" value="NYG98472.1"/>
    <property type="molecule type" value="Genomic_DNA"/>
</dbReference>
<dbReference type="InterPro" id="IPR001647">
    <property type="entry name" value="HTH_TetR"/>
</dbReference>
<feature type="domain" description="Transcriptional regulator LmrA/YxaF-like C-terminal" evidence="5">
    <location>
        <begin position="86"/>
        <end position="186"/>
    </location>
</feature>
<evidence type="ECO:0000313" key="7">
    <source>
        <dbReference type="Proteomes" id="UP000553888"/>
    </source>
</evidence>
<dbReference type="Pfam" id="PF00440">
    <property type="entry name" value="TetR_N"/>
    <property type="match status" value="1"/>
</dbReference>
<feature type="domain" description="HTH tetR-type" evidence="4">
    <location>
        <begin position="16"/>
        <end position="63"/>
    </location>
</feature>
<dbReference type="Proteomes" id="UP000553888">
    <property type="component" value="Unassembled WGS sequence"/>
</dbReference>